<feature type="domain" description="HTH LytTR-type" evidence="2">
    <location>
        <begin position="194"/>
        <end position="294"/>
    </location>
</feature>
<dbReference type="Gene3D" id="2.40.50.1020">
    <property type="entry name" value="LytTr DNA-binding domain"/>
    <property type="match status" value="1"/>
</dbReference>
<dbReference type="PANTHER" id="PTHR37299:SF1">
    <property type="entry name" value="STAGE 0 SPORULATION PROTEIN A HOMOLOG"/>
    <property type="match status" value="1"/>
</dbReference>
<keyword evidence="4" id="KW-1185">Reference proteome</keyword>
<feature type="transmembrane region" description="Helical" evidence="1">
    <location>
        <begin position="18"/>
        <end position="35"/>
    </location>
</feature>
<dbReference type="PROSITE" id="PS50930">
    <property type="entry name" value="HTH_LYTTR"/>
    <property type="match status" value="1"/>
</dbReference>
<dbReference type="PANTHER" id="PTHR37299">
    <property type="entry name" value="TRANSCRIPTIONAL REGULATOR-RELATED"/>
    <property type="match status" value="1"/>
</dbReference>
<feature type="transmembrane region" description="Helical" evidence="1">
    <location>
        <begin position="55"/>
        <end position="79"/>
    </location>
</feature>
<feature type="transmembrane region" description="Helical" evidence="1">
    <location>
        <begin position="122"/>
        <end position="143"/>
    </location>
</feature>
<dbReference type="InterPro" id="IPR046947">
    <property type="entry name" value="LytR-like"/>
</dbReference>
<dbReference type="SMART" id="SM00850">
    <property type="entry name" value="LytTR"/>
    <property type="match status" value="1"/>
</dbReference>
<proteinExistence type="predicted"/>
<keyword evidence="1" id="KW-0472">Membrane</keyword>
<evidence type="ECO:0000259" key="2">
    <source>
        <dbReference type="PROSITE" id="PS50930"/>
    </source>
</evidence>
<dbReference type="EMBL" id="BAABFA010000023">
    <property type="protein sequence ID" value="GAA4469313.1"/>
    <property type="molecule type" value="Genomic_DNA"/>
</dbReference>
<reference evidence="4" key="1">
    <citation type="journal article" date="2019" name="Int. J. Syst. Evol. Microbiol.">
        <title>The Global Catalogue of Microorganisms (GCM) 10K type strain sequencing project: providing services to taxonomists for standard genome sequencing and annotation.</title>
        <authorList>
            <consortium name="The Broad Institute Genomics Platform"/>
            <consortium name="The Broad Institute Genome Sequencing Center for Infectious Disease"/>
            <person name="Wu L."/>
            <person name="Ma J."/>
        </authorList>
    </citation>
    <scope>NUCLEOTIDE SEQUENCE [LARGE SCALE GENOMIC DNA]</scope>
    <source>
        <strain evidence="4">JCM 32105</strain>
    </source>
</reference>
<organism evidence="3 4">
    <name type="scientific">Nemorincola caseinilytica</name>
    <dbReference type="NCBI Taxonomy" id="2054315"/>
    <lineage>
        <taxon>Bacteria</taxon>
        <taxon>Pseudomonadati</taxon>
        <taxon>Bacteroidota</taxon>
        <taxon>Chitinophagia</taxon>
        <taxon>Chitinophagales</taxon>
        <taxon>Chitinophagaceae</taxon>
        <taxon>Nemorincola</taxon>
    </lineage>
</organism>
<evidence type="ECO:0000256" key="1">
    <source>
        <dbReference type="SAM" id="Phobius"/>
    </source>
</evidence>
<comment type="caution">
    <text evidence="3">The sequence shown here is derived from an EMBL/GenBank/DDBJ whole genome shotgun (WGS) entry which is preliminary data.</text>
</comment>
<dbReference type="Pfam" id="PF04397">
    <property type="entry name" value="LytTR"/>
    <property type="match status" value="1"/>
</dbReference>
<keyword evidence="1" id="KW-1133">Transmembrane helix</keyword>
<keyword evidence="1" id="KW-0812">Transmembrane</keyword>
<name>A0ABP8NQ90_9BACT</name>
<feature type="transmembrane region" description="Helical" evidence="1">
    <location>
        <begin position="91"/>
        <end position="110"/>
    </location>
</feature>
<keyword evidence="3" id="KW-0238">DNA-binding</keyword>
<dbReference type="RefSeq" id="WP_345084588.1">
    <property type="nucleotide sequence ID" value="NZ_BAABFA010000023.1"/>
</dbReference>
<dbReference type="InterPro" id="IPR007492">
    <property type="entry name" value="LytTR_DNA-bd_dom"/>
</dbReference>
<dbReference type="Proteomes" id="UP001500067">
    <property type="component" value="Unassembled WGS sequence"/>
</dbReference>
<protein>
    <submittedName>
        <fullName evidence="3">LytTR family DNA-binding domain-containing protein</fullName>
    </submittedName>
</protein>
<sequence length="296" mass="32942">MFRSLGQLHPMPCKRDTLLVAAALGTVIALFLIIFEPFGLNTVPGGFRKTTILVGYGIITFAVVAVNGVLLPTLFPRFYDRTRWTLLKDMFFFGFLNFMTICVVNFLYSSCTFHFSLNWNRFLFSLFATFSVGFLPFVMLLLFRHNRLLRMNLRMAAEMNRHLPLHTPVAQVTVAAAQASSYITIASDTAYDSISFAVGDLLYAESADNYIKVCYMDKGTARTAVIRQTLKTLEDKLTGTTRVVRCHRSFIVNLDKIAAVSGNAQGLKLSLHGTDVVIPVSRTSVAGIKQLLNAPS</sequence>
<gene>
    <name evidence="3" type="ORF">GCM10023093_28520</name>
</gene>
<evidence type="ECO:0000313" key="3">
    <source>
        <dbReference type="EMBL" id="GAA4469313.1"/>
    </source>
</evidence>
<accession>A0ABP8NQ90</accession>
<dbReference type="GO" id="GO:0003677">
    <property type="term" value="F:DNA binding"/>
    <property type="evidence" value="ECO:0007669"/>
    <property type="project" value="UniProtKB-KW"/>
</dbReference>
<evidence type="ECO:0000313" key="4">
    <source>
        <dbReference type="Proteomes" id="UP001500067"/>
    </source>
</evidence>